<dbReference type="Proteomes" id="UP001165083">
    <property type="component" value="Unassembled WGS sequence"/>
</dbReference>
<evidence type="ECO:0000256" key="1">
    <source>
        <dbReference type="SAM" id="SignalP"/>
    </source>
</evidence>
<gene>
    <name evidence="2" type="ORF">Plil01_000122100</name>
</gene>
<dbReference type="EMBL" id="BSXW01000038">
    <property type="protein sequence ID" value="GMF10408.1"/>
    <property type="molecule type" value="Genomic_DNA"/>
</dbReference>
<keyword evidence="3" id="KW-1185">Reference proteome</keyword>
<protein>
    <submittedName>
        <fullName evidence="2">Unnamed protein product</fullName>
    </submittedName>
</protein>
<dbReference type="AlphaFoldDB" id="A0A9W6TDL0"/>
<accession>A0A9W6TDL0</accession>
<reference evidence="2" key="1">
    <citation type="submission" date="2023-04" db="EMBL/GenBank/DDBJ databases">
        <title>Phytophthora lilii NBRC 32176.</title>
        <authorList>
            <person name="Ichikawa N."/>
            <person name="Sato H."/>
            <person name="Tonouchi N."/>
        </authorList>
    </citation>
    <scope>NUCLEOTIDE SEQUENCE</scope>
    <source>
        <strain evidence="2">NBRC 32176</strain>
    </source>
</reference>
<keyword evidence="1" id="KW-0732">Signal</keyword>
<comment type="caution">
    <text evidence="2">The sequence shown here is derived from an EMBL/GenBank/DDBJ whole genome shotgun (WGS) entry which is preliminary data.</text>
</comment>
<proteinExistence type="predicted"/>
<organism evidence="2 3">
    <name type="scientific">Phytophthora lilii</name>
    <dbReference type="NCBI Taxonomy" id="2077276"/>
    <lineage>
        <taxon>Eukaryota</taxon>
        <taxon>Sar</taxon>
        <taxon>Stramenopiles</taxon>
        <taxon>Oomycota</taxon>
        <taxon>Peronosporomycetes</taxon>
        <taxon>Peronosporales</taxon>
        <taxon>Peronosporaceae</taxon>
        <taxon>Phytophthora</taxon>
    </lineage>
</organism>
<evidence type="ECO:0000313" key="2">
    <source>
        <dbReference type="EMBL" id="GMF10408.1"/>
    </source>
</evidence>
<feature type="chain" id="PRO_5040935513" evidence="1">
    <location>
        <begin position="25"/>
        <end position="152"/>
    </location>
</feature>
<name>A0A9W6TDL0_9STRA</name>
<dbReference type="OrthoDB" id="107120at2759"/>
<evidence type="ECO:0000313" key="3">
    <source>
        <dbReference type="Proteomes" id="UP001165083"/>
    </source>
</evidence>
<sequence length="152" mass="16081">MCKLASIVVAAATMIIALVTESNSAYLVGTVDAELQNMSSAASAKDANDAGVVAQGYQLADVSGAQACGGKGFDYSRYWSGPLPDGDTTKLKCVSGYRCEAQDSGTIFWCKQFALPLNAKCGGYLFYTLFKCIDGTSCQIDPSRFEPRCLPA</sequence>
<feature type="signal peptide" evidence="1">
    <location>
        <begin position="1"/>
        <end position="24"/>
    </location>
</feature>